<dbReference type="AlphaFoldDB" id="A0A6L9EDH4"/>
<organism evidence="1 2">
    <name type="scientific">Poritiphilus flavus</name>
    <dbReference type="NCBI Taxonomy" id="2697053"/>
    <lineage>
        <taxon>Bacteria</taxon>
        <taxon>Pseudomonadati</taxon>
        <taxon>Bacteroidota</taxon>
        <taxon>Flavobacteriia</taxon>
        <taxon>Flavobacteriales</taxon>
        <taxon>Flavobacteriaceae</taxon>
        <taxon>Poritiphilus</taxon>
    </lineage>
</organism>
<dbReference type="InterPro" id="IPR022385">
    <property type="entry name" value="Rhs_assc_core"/>
</dbReference>
<accession>A0A6L9EDH4</accession>
<protein>
    <recommendedName>
        <fullName evidence="3">RHS repeat-associated core domain-containing protein</fullName>
    </recommendedName>
</protein>
<reference evidence="1 2" key="1">
    <citation type="submission" date="2020-01" db="EMBL/GenBank/DDBJ databases">
        <title>Bacteria diversity of Porities sp.</title>
        <authorList>
            <person name="Wang G."/>
        </authorList>
    </citation>
    <scope>NUCLEOTIDE SEQUENCE [LARGE SCALE GENOMIC DNA]</scope>
    <source>
        <strain evidence="1 2">R33</strain>
    </source>
</reference>
<dbReference type="InterPro" id="IPR050708">
    <property type="entry name" value="T6SS_VgrG/RHS"/>
</dbReference>
<evidence type="ECO:0000313" key="1">
    <source>
        <dbReference type="EMBL" id="NAS12671.1"/>
    </source>
</evidence>
<evidence type="ECO:0000313" key="2">
    <source>
        <dbReference type="Proteomes" id="UP000475249"/>
    </source>
</evidence>
<keyword evidence="2" id="KW-1185">Reference proteome</keyword>
<dbReference type="PANTHER" id="PTHR32305">
    <property type="match status" value="1"/>
</dbReference>
<dbReference type="EMBL" id="WXYO01000005">
    <property type="protein sequence ID" value="NAS12671.1"/>
    <property type="molecule type" value="Genomic_DNA"/>
</dbReference>
<name>A0A6L9EDH4_9FLAO</name>
<dbReference type="Proteomes" id="UP000475249">
    <property type="component" value="Unassembled WGS sequence"/>
</dbReference>
<dbReference type="NCBIfam" id="TIGR03696">
    <property type="entry name" value="Rhs_assc_core"/>
    <property type="match status" value="1"/>
</dbReference>
<sequence length="388" mass="43294">MQFFNHPEGYVEPDGSGGYDYIYQYKDHLGNIRLAYGDDNGDGIITTSTEIREINNYYPFGLEHKGYNSVVNGVENKYMNYNGKELEEDLNLGWIDYGARRYMRDIGRWTSIDPMADKMRNNSPFNYAFNNPILFVDPDGEFPIIIHVRSFAPFKHFGAGLWHGDNRSFSRNPYASSRLHQITNFETDTGAFTTQAFGSISSSRYGAWAYSEAHLRNEGSTPYNLRTHMFGNNDAVFPAWPGTMVPPDGGPTWAIDVHTNLNVEVSDLDGGDQLLSICGQVSGDTFPNAEAFVSDAEGNSVWLGTFATQSGPNTGPFFTLAGDSNDPMININIGIVTNKDGIFKGVRVGDKTISLEQWNKDTTGPMSVDEFKKNHKDLYDQLFGSTND</sequence>
<gene>
    <name evidence="1" type="ORF">GTQ38_11700</name>
</gene>
<dbReference type="RefSeq" id="WP_161435701.1">
    <property type="nucleotide sequence ID" value="NZ_WXYO01000005.1"/>
</dbReference>
<dbReference type="Gene3D" id="2.180.10.10">
    <property type="entry name" value="RHS repeat-associated core"/>
    <property type="match status" value="1"/>
</dbReference>
<comment type="caution">
    <text evidence="1">The sequence shown here is derived from an EMBL/GenBank/DDBJ whole genome shotgun (WGS) entry which is preliminary data.</text>
</comment>
<dbReference type="PANTHER" id="PTHR32305:SF15">
    <property type="entry name" value="PROTEIN RHSA-RELATED"/>
    <property type="match status" value="1"/>
</dbReference>
<evidence type="ECO:0008006" key="3">
    <source>
        <dbReference type="Google" id="ProtNLM"/>
    </source>
</evidence>
<proteinExistence type="predicted"/>